<evidence type="ECO:0000256" key="2">
    <source>
        <dbReference type="ARBA" id="ARBA00023125"/>
    </source>
</evidence>
<feature type="domain" description="Cyclic nucleotide-binding" evidence="4">
    <location>
        <begin position="10"/>
        <end position="131"/>
    </location>
</feature>
<dbReference type="RefSeq" id="WP_084274956.1">
    <property type="nucleotide sequence ID" value="NZ_AP026671.1"/>
</dbReference>
<dbReference type="Proteomes" id="UP000192602">
    <property type="component" value="Unassembled WGS sequence"/>
</dbReference>
<dbReference type="InterPro" id="IPR014710">
    <property type="entry name" value="RmlC-like_jellyroll"/>
</dbReference>
<name>A0A1W1WQW8_9BACT</name>
<dbReference type="Pfam" id="PF13545">
    <property type="entry name" value="HTH_Crp_2"/>
    <property type="match status" value="1"/>
</dbReference>
<keyword evidence="7" id="KW-1185">Reference proteome</keyword>
<evidence type="ECO:0000313" key="7">
    <source>
        <dbReference type="Proteomes" id="UP000192602"/>
    </source>
</evidence>
<evidence type="ECO:0000259" key="5">
    <source>
        <dbReference type="PROSITE" id="PS51063"/>
    </source>
</evidence>
<dbReference type="GO" id="GO:0003700">
    <property type="term" value="F:DNA-binding transcription factor activity"/>
    <property type="evidence" value="ECO:0007669"/>
    <property type="project" value="TreeGrafter"/>
</dbReference>
<sequence>MEAREYNIELFSAVPKFIIDDINRYGKIVEFYKNMPAMSSDDTMKYFYFIIEGRIKVYQFNFETSKEQTIKILSRGDMFDVIVLLDNKPHDVVTEAYEDSKALRVPLDRVREWIDTNADFRKLFFRYVAGEMRSLEELATDLSLLDTSTRFIKLLLKHFDPQTAKLKLIHDLPHEELASLIGTVRHVVNRHIQELKKEGSLEVERKKIKLTNIANLLDRLQLK</sequence>
<keyword evidence="6" id="KW-0808">Transferase</keyword>
<keyword evidence="2" id="KW-0238">DNA-binding</keyword>
<dbReference type="PROSITE" id="PS51063">
    <property type="entry name" value="HTH_CRP_2"/>
    <property type="match status" value="1"/>
</dbReference>
<accession>A0A1W1WQW8</accession>
<evidence type="ECO:0000256" key="1">
    <source>
        <dbReference type="ARBA" id="ARBA00023015"/>
    </source>
</evidence>
<dbReference type="InterPro" id="IPR018490">
    <property type="entry name" value="cNMP-bd_dom_sf"/>
</dbReference>
<keyword evidence="6" id="KW-0418">Kinase</keyword>
<dbReference type="SUPFAM" id="SSF46785">
    <property type="entry name" value="Winged helix' DNA-binding domain"/>
    <property type="match status" value="1"/>
</dbReference>
<feature type="domain" description="HTH crp-type" evidence="5">
    <location>
        <begin position="145"/>
        <end position="214"/>
    </location>
</feature>
<dbReference type="STRING" id="1069081.SAMN05660197_0451"/>
<organism evidence="6 7">
    <name type="scientific">Nitratiruptor tergarcus DSM 16512</name>
    <dbReference type="NCBI Taxonomy" id="1069081"/>
    <lineage>
        <taxon>Bacteria</taxon>
        <taxon>Pseudomonadati</taxon>
        <taxon>Campylobacterota</taxon>
        <taxon>Epsilonproteobacteria</taxon>
        <taxon>Nautiliales</taxon>
        <taxon>Nitratiruptoraceae</taxon>
        <taxon>Nitratiruptor</taxon>
    </lineage>
</organism>
<dbReference type="InterPro" id="IPR036390">
    <property type="entry name" value="WH_DNA-bd_sf"/>
</dbReference>
<keyword evidence="1" id="KW-0805">Transcription regulation</keyword>
<dbReference type="PROSITE" id="PS50042">
    <property type="entry name" value="CNMP_BINDING_3"/>
    <property type="match status" value="1"/>
</dbReference>
<dbReference type="EMBL" id="FWWZ01000001">
    <property type="protein sequence ID" value="SMC08687.1"/>
    <property type="molecule type" value="Genomic_DNA"/>
</dbReference>
<dbReference type="SMART" id="SM00419">
    <property type="entry name" value="HTH_CRP"/>
    <property type="match status" value="1"/>
</dbReference>
<dbReference type="SUPFAM" id="SSF51206">
    <property type="entry name" value="cAMP-binding domain-like"/>
    <property type="match status" value="1"/>
</dbReference>
<keyword evidence="3" id="KW-0804">Transcription</keyword>
<dbReference type="InterPro" id="IPR012318">
    <property type="entry name" value="HTH_CRP"/>
</dbReference>
<reference evidence="7" key="1">
    <citation type="submission" date="2017-04" db="EMBL/GenBank/DDBJ databases">
        <authorList>
            <person name="Varghese N."/>
            <person name="Submissions S."/>
        </authorList>
    </citation>
    <scope>NUCLEOTIDE SEQUENCE [LARGE SCALE GENOMIC DNA]</scope>
    <source>
        <strain evidence="7">DSM 16512</strain>
    </source>
</reference>
<protein>
    <submittedName>
        <fullName evidence="6">cAMP-binding domain of CRP or a regulatory subunit of cAMP-dependent protein kinases</fullName>
    </submittedName>
</protein>
<dbReference type="AlphaFoldDB" id="A0A1W1WQW8"/>
<gene>
    <name evidence="6" type="ORF">SAMN05660197_0451</name>
</gene>
<proteinExistence type="predicted"/>
<dbReference type="InterPro" id="IPR050397">
    <property type="entry name" value="Env_Response_Regulators"/>
</dbReference>
<dbReference type="PANTHER" id="PTHR24567:SF26">
    <property type="entry name" value="REGULATORY PROTEIN YEIL"/>
    <property type="match status" value="1"/>
</dbReference>
<evidence type="ECO:0000313" key="6">
    <source>
        <dbReference type="EMBL" id="SMC08687.1"/>
    </source>
</evidence>
<dbReference type="GO" id="GO:0016301">
    <property type="term" value="F:kinase activity"/>
    <property type="evidence" value="ECO:0007669"/>
    <property type="project" value="UniProtKB-KW"/>
</dbReference>
<dbReference type="OrthoDB" id="1426605at2"/>
<dbReference type="Pfam" id="PF00027">
    <property type="entry name" value="cNMP_binding"/>
    <property type="match status" value="1"/>
</dbReference>
<dbReference type="CDD" id="cd00038">
    <property type="entry name" value="CAP_ED"/>
    <property type="match status" value="1"/>
</dbReference>
<dbReference type="PANTHER" id="PTHR24567">
    <property type="entry name" value="CRP FAMILY TRANSCRIPTIONAL REGULATORY PROTEIN"/>
    <property type="match status" value="1"/>
</dbReference>
<dbReference type="GO" id="GO:0003677">
    <property type="term" value="F:DNA binding"/>
    <property type="evidence" value="ECO:0007669"/>
    <property type="project" value="UniProtKB-KW"/>
</dbReference>
<dbReference type="GO" id="GO:0005829">
    <property type="term" value="C:cytosol"/>
    <property type="evidence" value="ECO:0007669"/>
    <property type="project" value="TreeGrafter"/>
</dbReference>
<dbReference type="SMART" id="SM00100">
    <property type="entry name" value="cNMP"/>
    <property type="match status" value="1"/>
</dbReference>
<evidence type="ECO:0000256" key="3">
    <source>
        <dbReference type="ARBA" id="ARBA00023163"/>
    </source>
</evidence>
<dbReference type="InterPro" id="IPR000595">
    <property type="entry name" value="cNMP-bd_dom"/>
</dbReference>
<dbReference type="Gene3D" id="2.60.120.10">
    <property type="entry name" value="Jelly Rolls"/>
    <property type="match status" value="1"/>
</dbReference>
<evidence type="ECO:0000259" key="4">
    <source>
        <dbReference type="PROSITE" id="PS50042"/>
    </source>
</evidence>